<feature type="domain" description="Glycine zipper" evidence="3">
    <location>
        <begin position="26"/>
        <end position="70"/>
    </location>
</feature>
<feature type="signal peptide" evidence="2">
    <location>
        <begin position="1"/>
        <end position="18"/>
    </location>
</feature>
<dbReference type="KEGG" id="ladl:NCTC12735_00244"/>
<protein>
    <submittedName>
        <fullName evidence="4 5">Glycine zipper 2TM domain</fullName>
    </submittedName>
</protein>
<evidence type="ECO:0000259" key="3">
    <source>
        <dbReference type="Pfam" id="PF13488"/>
    </source>
</evidence>
<evidence type="ECO:0000313" key="5">
    <source>
        <dbReference type="EMBL" id="VEH84637.1"/>
    </source>
</evidence>
<dbReference type="PROSITE" id="PS51257">
    <property type="entry name" value="PROKAR_LIPOPROTEIN"/>
    <property type="match status" value="1"/>
</dbReference>
<proteinExistence type="predicted"/>
<keyword evidence="1" id="KW-1133">Transmembrane helix</keyword>
<geneLocation type="plasmid" evidence="5 7">
    <name>9</name>
</geneLocation>
<dbReference type="EMBL" id="LNKA01000001">
    <property type="protein sequence ID" value="KTC65542.1"/>
    <property type="molecule type" value="Genomic_DNA"/>
</dbReference>
<evidence type="ECO:0000256" key="1">
    <source>
        <dbReference type="SAM" id="Phobius"/>
    </source>
</evidence>
<evidence type="ECO:0000256" key="2">
    <source>
        <dbReference type="SAM" id="SignalP"/>
    </source>
</evidence>
<dbReference type="AlphaFoldDB" id="A0A0W0R393"/>
<evidence type="ECO:0000313" key="6">
    <source>
        <dbReference type="Proteomes" id="UP000054859"/>
    </source>
</evidence>
<gene>
    <name evidence="4" type="ORF">Lade_0200</name>
    <name evidence="5" type="ORF">NCTC12735_00244</name>
</gene>
<keyword evidence="5" id="KW-0614">Plasmid</keyword>
<dbReference type="PATRIC" id="fig|45056.6.peg.204"/>
<feature type="transmembrane region" description="Helical" evidence="1">
    <location>
        <begin position="45"/>
        <end position="64"/>
    </location>
</feature>
<evidence type="ECO:0000313" key="7">
    <source>
        <dbReference type="Proteomes" id="UP000281170"/>
    </source>
</evidence>
<feature type="chain" id="PRO_5033244437" evidence="2">
    <location>
        <begin position="19"/>
        <end position="81"/>
    </location>
</feature>
<keyword evidence="1" id="KW-0812">Transmembrane</keyword>
<keyword evidence="2" id="KW-0732">Signal</keyword>
<name>A0A0W0R393_9GAMM</name>
<dbReference type="InterPro" id="IPR039567">
    <property type="entry name" value="Gly-zipper"/>
</dbReference>
<organism evidence="4 6">
    <name type="scientific">Legionella adelaidensis</name>
    <dbReference type="NCBI Taxonomy" id="45056"/>
    <lineage>
        <taxon>Bacteria</taxon>
        <taxon>Pseudomonadati</taxon>
        <taxon>Pseudomonadota</taxon>
        <taxon>Gammaproteobacteria</taxon>
        <taxon>Legionellales</taxon>
        <taxon>Legionellaceae</taxon>
        <taxon>Legionella</taxon>
    </lineage>
</organism>
<reference evidence="4 6" key="1">
    <citation type="submission" date="2015-11" db="EMBL/GenBank/DDBJ databases">
        <title>Identification of large and diverse effector repertoires of 38 Legionella species.</title>
        <authorList>
            <person name="Burstein D."/>
            <person name="Amaro F."/>
            <person name="Zusman T."/>
            <person name="Lifshitz Z."/>
            <person name="Cohen O."/>
            <person name="Gilbert J.A."/>
            <person name="Pupko T."/>
            <person name="Shuman H.A."/>
            <person name="Segal G."/>
        </authorList>
    </citation>
    <scope>NUCLEOTIDE SEQUENCE [LARGE SCALE GENOMIC DNA]</scope>
    <source>
        <strain evidence="4 6">1762-AUS-E</strain>
    </source>
</reference>
<dbReference type="Pfam" id="PF13488">
    <property type="entry name" value="Gly-zipper_Omp"/>
    <property type="match status" value="1"/>
</dbReference>
<dbReference type="STRING" id="45056.Lade_0200"/>
<reference evidence="5 7" key="2">
    <citation type="submission" date="2018-12" db="EMBL/GenBank/DDBJ databases">
        <authorList>
            <consortium name="Pathogen Informatics"/>
        </authorList>
    </citation>
    <scope>NUCLEOTIDE SEQUENCE [LARGE SCALE GENOMIC DNA]</scope>
    <source>
        <strain evidence="5 7">NCTC12735</strain>
        <plasmid evidence="7">9</plasmid>
    </source>
</reference>
<dbReference type="RefSeq" id="WP_058461296.1">
    <property type="nucleotide sequence ID" value="NZ_CAAAHS010000003.1"/>
</dbReference>
<accession>A0A0W0R393</accession>
<dbReference type="Proteomes" id="UP000054859">
    <property type="component" value="Unassembled WGS sequence"/>
</dbReference>
<sequence length="81" mass="8028">MKKLILSLFFGLSTLVLGGCGSPSQVGTVAGAAAGAGIGYAVSGGTALGTAIGAGAGALVGNQIGQSQERRVYRNGVWYYY</sequence>
<keyword evidence="1" id="KW-0472">Membrane</keyword>
<dbReference type="EMBL" id="LR134418">
    <property type="protein sequence ID" value="VEH84637.1"/>
    <property type="molecule type" value="Genomic_DNA"/>
</dbReference>
<keyword evidence="6" id="KW-1185">Reference proteome</keyword>
<dbReference type="Proteomes" id="UP000281170">
    <property type="component" value="Plasmid 9"/>
</dbReference>
<evidence type="ECO:0000313" key="4">
    <source>
        <dbReference type="EMBL" id="KTC65542.1"/>
    </source>
</evidence>